<dbReference type="EMBL" id="CP014841">
    <property type="protein sequence ID" value="AND71131.1"/>
    <property type="molecule type" value="Genomic_DNA"/>
</dbReference>
<dbReference type="KEGG" id="dtx:ATSB10_36770"/>
<dbReference type="PATRIC" id="fig|445710.3.peg.3675"/>
<accession>A0A160N4W4</accession>
<reference evidence="2 3" key="1">
    <citation type="submission" date="2016-02" db="EMBL/GenBank/DDBJ databases">
        <title>Complete genome sequencing and analysis of ATSB10, Dyella thiooxydans isolated from rhizosphere soil of sunflower (Helianthus annuus L.).</title>
        <authorList>
            <person name="Lee Y."/>
            <person name="Hwangbo K."/>
            <person name="Chung H."/>
            <person name="Yoo J."/>
            <person name="Kim K.Y."/>
            <person name="Sa T.M."/>
            <person name="Um Y."/>
            <person name="Madhaiyan M."/>
        </authorList>
    </citation>
    <scope>NUCLEOTIDE SEQUENCE [LARGE SCALE GENOMIC DNA]</scope>
    <source>
        <strain evidence="2 3">ATSB10</strain>
    </source>
</reference>
<dbReference type="AlphaFoldDB" id="A0A160N4W4"/>
<evidence type="ECO:0000313" key="2">
    <source>
        <dbReference type="EMBL" id="AND71131.1"/>
    </source>
</evidence>
<keyword evidence="3" id="KW-1185">Reference proteome</keyword>
<name>A0A160N4W4_9GAMM</name>
<proteinExistence type="predicted"/>
<feature type="compositionally biased region" description="Basic residues" evidence="1">
    <location>
        <begin position="10"/>
        <end position="34"/>
    </location>
</feature>
<protein>
    <submittedName>
        <fullName evidence="2">Uncharacterized protein</fullName>
    </submittedName>
</protein>
<organism evidence="2 3">
    <name type="scientific">Dyella thiooxydans</name>
    <dbReference type="NCBI Taxonomy" id="445710"/>
    <lineage>
        <taxon>Bacteria</taxon>
        <taxon>Pseudomonadati</taxon>
        <taxon>Pseudomonadota</taxon>
        <taxon>Gammaproteobacteria</taxon>
        <taxon>Lysobacterales</taxon>
        <taxon>Rhodanobacteraceae</taxon>
        <taxon>Dyella</taxon>
    </lineage>
</organism>
<gene>
    <name evidence="2" type="ORF">ATSB10_36770</name>
</gene>
<sequence>MLSASLRSHLPVRRFTAHPRNPRHALQRMPRTSRPRAAASR</sequence>
<evidence type="ECO:0000256" key="1">
    <source>
        <dbReference type="SAM" id="MobiDB-lite"/>
    </source>
</evidence>
<dbReference type="Proteomes" id="UP000077255">
    <property type="component" value="Chromosome"/>
</dbReference>
<feature type="region of interest" description="Disordered" evidence="1">
    <location>
        <begin position="1"/>
        <end position="41"/>
    </location>
</feature>
<evidence type="ECO:0000313" key="3">
    <source>
        <dbReference type="Proteomes" id="UP000077255"/>
    </source>
</evidence>